<name>I7JVI9_9CORY</name>
<reference evidence="1 4" key="1">
    <citation type="journal article" date="2012" name="J. Bacteriol.">
        <title>Draft Genome Sequence of Turicella otitidis ATCC 51513, Isolated from Middle Ear Fluid from a Child with Otitis Media.</title>
        <authorList>
            <person name="Brinkrolf K."/>
            <person name="Schneider J."/>
            <person name="Knecht M."/>
            <person name="Ruckert C."/>
            <person name="Tauch A."/>
        </authorList>
    </citation>
    <scope>NUCLEOTIDE SEQUENCE [LARGE SCALE GENOMIC DNA]</scope>
    <source>
        <strain evidence="1 4">ATCC 51513</strain>
    </source>
</reference>
<dbReference type="Proteomes" id="UP000006078">
    <property type="component" value="Unassembled WGS sequence"/>
</dbReference>
<comment type="caution">
    <text evidence="1">The sequence shown here is derived from an EMBL/GenBank/DDBJ whole genome shotgun (WGS) entry which is preliminary data.</text>
</comment>
<dbReference type="HOGENOM" id="CLU_157810_0_0_11"/>
<keyword evidence="3" id="KW-1185">Reference proteome</keyword>
<dbReference type="EMBL" id="AHAE01000021">
    <property type="protein sequence ID" value="EJZ82724.1"/>
    <property type="molecule type" value="Genomic_DNA"/>
</dbReference>
<accession>I7JVI9</accession>
<sequence>MSPLFRRRRRGRVLAYEAGVLHVHTAEDLVVVTTTAEAASLLCREAGSGRAFRLRREGERTVTFEPAENPDDPPVLDPDRGWVVPVSPGLGDELAALGAPGPGGYEFSSLNLALVVEDEP</sequence>
<proteinExistence type="predicted"/>
<evidence type="ECO:0000313" key="1">
    <source>
        <dbReference type="EMBL" id="CCI82916.1"/>
    </source>
</evidence>
<reference evidence="2 3" key="2">
    <citation type="submission" date="2012-08" db="EMBL/GenBank/DDBJ databases">
        <title>The Genome Sequence of Turicella otitidis ATCC 51513.</title>
        <authorList>
            <consortium name="The Broad Institute Genome Sequencing Platform"/>
            <person name="Earl A."/>
            <person name="Ward D."/>
            <person name="Feldgarden M."/>
            <person name="Gevers D."/>
            <person name="Huys G."/>
            <person name="Walker B."/>
            <person name="Young S.K."/>
            <person name="Zeng Q."/>
            <person name="Gargeya S."/>
            <person name="Fitzgerald M."/>
            <person name="Haas B."/>
            <person name="Abouelleil A."/>
            <person name="Alvarado L."/>
            <person name="Arachchi H.M."/>
            <person name="Berlin A.M."/>
            <person name="Chapman S.B."/>
            <person name="Goldberg J."/>
            <person name="Griggs A."/>
            <person name="Gujja S."/>
            <person name="Hansen M."/>
            <person name="Howarth C."/>
            <person name="Imamovic A."/>
            <person name="Larimer J."/>
            <person name="McCowen C."/>
            <person name="Montmayeur A."/>
            <person name="Murphy C."/>
            <person name="Neiman D."/>
            <person name="Pearson M."/>
            <person name="Priest M."/>
            <person name="Roberts A."/>
            <person name="Saif S."/>
            <person name="Shea T."/>
            <person name="Sisk P."/>
            <person name="Sykes S."/>
            <person name="Wortman J."/>
            <person name="Nusbaum C."/>
            <person name="Birren B."/>
        </authorList>
    </citation>
    <scope>NUCLEOTIDE SEQUENCE [LARGE SCALE GENOMIC DNA]</scope>
    <source>
        <strain evidence="2 3">ATCC 51513</strain>
    </source>
</reference>
<dbReference type="RefSeq" id="WP_004600272.1">
    <property type="nucleotide sequence ID" value="NZ_HF541865.1"/>
</dbReference>
<dbReference type="EMBL" id="CAJZ01000024">
    <property type="protein sequence ID" value="CCI82916.1"/>
    <property type="molecule type" value="Genomic_DNA"/>
</dbReference>
<dbReference type="STRING" id="29321.AAV33_06580"/>
<organism evidence="1 4">
    <name type="scientific">Corynebacterium otitidis ATCC 51513</name>
    <dbReference type="NCBI Taxonomy" id="883169"/>
    <lineage>
        <taxon>Bacteria</taxon>
        <taxon>Bacillati</taxon>
        <taxon>Actinomycetota</taxon>
        <taxon>Actinomycetes</taxon>
        <taxon>Mycobacteriales</taxon>
        <taxon>Corynebacteriaceae</taxon>
        <taxon>Corynebacterium</taxon>
    </lineage>
</organism>
<dbReference type="AlphaFoldDB" id="I7JVI9"/>
<gene>
    <name evidence="1" type="ORF">BN46_0165</name>
    <name evidence="2" type="ORF">HMPREF9719_00382</name>
</gene>
<dbReference type="Proteomes" id="UP000011016">
    <property type="component" value="Unassembled WGS sequence"/>
</dbReference>
<evidence type="ECO:0000313" key="4">
    <source>
        <dbReference type="Proteomes" id="UP000011016"/>
    </source>
</evidence>
<protein>
    <submittedName>
        <fullName evidence="1">Uncharacterized protein</fullName>
    </submittedName>
</protein>
<evidence type="ECO:0000313" key="2">
    <source>
        <dbReference type="EMBL" id="EJZ82724.1"/>
    </source>
</evidence>
<dbReference type="OrthoDB" id="4427708at2"/>
<evidence type="ECO:0000313" key="3">
    <source>
        <dbReference type="Proteomes" id="UP000006078"/>
    </source>
</evidence>